<comment type="caution">
    <text evidence="2">The sequence shown here is derived from an EMBL/GenBank/DDBJ whole genome shotgun (WGS) entry which is preliminary data.</text>
</comment>
<feature type="region of interest" description="Disordered" evidence="1">
    <location>
        <begin position="199"/>
        <end position="218"/>
    </location>
</feature>
<gene>
    <name evidence="2" type="ORF">EAH76_02055</name>
</gene>
<accession>A0A502G3R0</accession>
<name>A0A502G3R0_9SPHN</name>
<reference evidence="2 3" key="1">
    <citation type="journal article" date="2019" name="Environ. Microbiol.">
        <title>Species interactions and distinct microbial communities in high Arctic permafrost affected cryosols are associated with the CH4 and CO2 gas fluxes.</title>
        <authorList>
            <person name="Altshuler I."/>
            <person name="Hamel J."/>
            <person name="Turney S."/>
            <person name="Magnuson E."/>
            <person name="Levesque R."/>
            <person name="Greer C."/>
            <person name="Whyte L.G."/>
        </authorList>
    </citation>
    <scope>NUCLEOTIDE SEQUENCE [LARGE SCALE GENOMIC DNA]</scope>
    <source>
        <strain evidence="2 3">E6.1</strain>
    </source>
</reference>
<dbReference type="OrthoDB" id="7534726at2"/>
<protein>
    <submittedName>
        <fullName evidence="2">Uncharacterized protein</fullName>
    </submittedName>
</protein>
<organism evidence="2 3">
    <name type="scientific">Sphingomonas glacialis</name>
    <dbReference type="NCBI Taxonomy" id="658225"/>
    <lineage>
        <taxon>Bacteria</taxon>
        <taxon>Pseudomonadati</taxon>
        <taxon>Pseudomonadota</taxon>
        <taxon>Alphaproteobacteria</taxon>
        <taxon>Sphingomonadales</taxon>
        <taxon>Sphingomonadaceae</taxon>
        <taxon>Sphingomonas</taxon>
    </lineage>
</organism>
<evidence type="ECO:0000313" key="2">
    <source>
        <dbReference type="EMBL" id="TPG56364.1"/>
    </source>
</evidence>
<dbReference type="Proteomes" id="UP000319931">
    <property type="component" value="Unassembled WGS sequence"/>
</dbReference>
<feature type="region of interest" description="Disordered" evidence="1">
    <location>
        <begin position="1"/>
        <end position="147"/>
    </location>
</feature>
<evidence type="ECO:0000256" key="1">
    <source>
        <dbReference type="SAM" id="MobiDB-lite"/>
    </source>
</evidence>
<proteinExistence type="predicted"/>
<dbReference type="EMBL" id="RCZC01000001">
    <property type="protein sequence ID" value="TPG56364.1"/>
    <property type="molecule type" value="Genomic_DNA"/>
</dbReference>
<sequence length="1033" mass="108017">MSDRDAGPWDDYADTSTLANSADPYAHFQDAPDPGFIGGDPRMHGGAGHHPTAADPYAQFKDAPTDQYDSGHIPPPPDGSGIFPAGGSGNLPPPPDGSGIVPTHADGPWDDYADHTGSPAPREGAPQQVGDLGFNTPSAPASHMSPEDEATLHHLYATAGASTITRFLASKGFKPKESLEGYVAQRDKAIRDQRKFDTGVSYARPDPHTTELPSDLKQGGGMAAARGYISVVPGVGHLTAAARALDTQLGNNGATPNERGFWDEYNFQSDLGDGAREGDAADHPYASLAGSLVGSLAIPTGLEGVGYTAGRDALRAGSTIAEARGIAASAVRNRLSATNAAYGGAKGALDANSPSEALTGGVTGALIGGATGATVGQIAKLRGPAVDATRLAARAAPAADGEASEIAGLARDQKIAIMPQDIGGPTVQRSTQAAAQTPYGASVIKRAANRLYTSFKDRVSEIAGPSDTPVDVGNTIKSQSAALASREAYRADATSGAVLDAAGTPSDETGAGQVVQRGVSRWIQDTATRANELYSAVPIPATRPASVTNTRQVLGDLTSDMESNSRLSALFQSPRLQSYLHALTPETETQATGLLDASGNPITRDVQQGGNLSWQDLQEFRTRVGDMLDEPRLSDKIAPRQLRTLYAGLTQDMEATARSEGPQAYRGWKRANDYYDGRMKRIRDTASIVTGDRSDKTPNEAYAALQGLLRTGSTGDASAFSRIMRSVSPDDAASVRATLVQSQRGGPQFDPAKLSSNWSKISERGKSALLPQPGLRSIMDDAANRATSATHDPLADKSGEQVYLSLERLAENRGDSLRFQAHLARMSPDEANSVRSLMINRMGLATAGAQGADGDTFSIGRFLTRWNTMSPGAKSALFGNSEMRGHMEALARIAERVKASEKLAGHSNTGGVEIANRTNAGLGAAAVALLMGHPIAAAGLASPAAYQRISAEVLTSKRLLTWIARAPAKATPPVQRAYIAQLSHIARAEPAIANQVLHLQQRLNDAFSGGTASMPTRAAAIPASDEPADEGRQ</sequence>
<evidence type="ECO:0000313" key="3">
    <source>
        <dbReference type="Proteomes" id="UP000319931"/>
    </source>
</evidence>
<keyword evidence="3" id="KW-1185">Reference proteome</keyword>
<dbReference type="AlphaFoldDB" id="A0A502G3R0"/>
<dbReference type="RefSeq" id="WP_140847371.1">
    <property type="nucleotide sequence ID" value="NZ_RCZC01000001.1"/>
</dbReference>